<organism evidence="1 2">
    <name type="scientific">Flavobacterium piscis</name>
    <dbReference type="NCBI Taxonomy" id="1114874"/>
    <lineage>
        <taxon>Bacteria</taxon>
        <taxon>Pseudomonadati</taxon>
        <taxon>Bacteroidota</taxon>
        <taxon>Flavobacteriia</taxon>
        <taxon>Flavobacteriales</taxon>
        <taxon>Flavobacteriaceae</taxon>
        <taxon>Flavobacterium</taxon>
    </lineage>
</organism>
<protein>
    <submittedName>
        <fullName evidence="1">Uncharacterized protein</fullName>
    </submittedName>
</protein>
<evidence type="ECO:0000313" key="1">
    <source>
        <dbReference type="EMBL" id="MDR7209875.1"/>
    </source>
</evidence>
<accession>A0ABU1Y8B3</accession>
<proteinExistence type="predicted"/>
<comment type="caution">
    <text evidence="1">The sequence shown here is derived from an EMBL/GenBank/DDBJ whole genome shotgun (WGS) entry which is preliminary data.</text>
</comment>
<name>A0ABU1Y8B3_9FLAO</name>
<sequence length="35" mass="4411">MKNKLNQEESFFIKYKHSRLKINHPEVINFSEWFQ</sequence>
<keyword evidence="2" id="KW-1185">Reference proteome</keyword>
<gene>
    <name evidence="1" type="ORF">J2W48_001814</name>
</gene>
<reference evidence="1 2" key="1">
    <citation type="submission" date="2023-07" db="EMBL/GenBank/DDBJ databases">
        <title>Sorghum-associated microbial communities from plants grown in Nebraska, USA.</title>
        <authorList>
            <person name="Schachtman D."/>
        </authorList>
    </citation>
    <scope>NUCLEOTIDE SEQUENCE [LARGE SCALE GENOMIC DNA]</scope>
    <source>
        <strain evidence="1 2">4129</strain>
    </source>
</reference>
<evidence type="ECO:0000313" key="2">
    <source>
        <dbReference type="Proteomes" id="UP001269081"/>
    </source>
</evidence>
<dbReference type="Proteomes" id="UP001269081">
    <property type="component" value="Unassembled WGS sequence"/>
</dbReference>
<dbReference type="EMBL" id="JAVDWQ010000005">
    <property type="protein sequence ID" value="MDR7209875.1"/>
    <property type="molecule type" value="Genomic_DNA"/>
</dbReference>